<feature type="compositionally biased region" description="Low complexity" evidence="5">
    <location>
        <begin position="31"/>
        <end position="49"/>
    </location>
</feature>
<dbReference type="PANTHER" id="PTHR43649:SF31">
    <property type="entry name" value="SN-GLYCEROL-3-PHOSPHATE-BINDING PERIPLASMIC PROTEIN UGPB"/>
    <property type="match status" value="1"/>
</dbReference>
<feature type="signal peptide" evidence="6">
    <location>
        <begin position="1"/>
        <end position="31"/>
    </location>
</feature>
<comment type="similarity">
    <text evidence="2">Belongs to the bacterial solute-binding protein 1 family.</text>
</comment>
<evidence type="ECO:0000256" key="1">
    <source>
        <dbReference type="ARBA" id="ARBA00004196"/>
    </source>
</evidence>
<evidence type="ECO:0000313" key="7">
    <source>
        <dbReference type="EMBL" id="TBL77862.1"/>
    </source>
</evidence>
<comment type="subcellular location">
    <subcellularLocation>
        <location evidence="1">Cell envelope</location>
    </subcellularLocation>
</comment>
<dbReference type="SUPFAM" id="SSF53850">
    <property type="entry name" value="Periplasmic binding protein-like II"/>
    <property type="match status" value="1"/>
</dbReference>
<dbReference type="InterPro" id="IPR006059">
    <property type="entry name" value="SBP"/>
</dbReference>
<dbReference type="GO" id="GO:0030313">
    <property type="term" value="C:cell envelope"/>
    <property type="evidence" value="ECO:0007669"/>
    <property type="project" value="UniProtKB-SubCell"/>
</dbReference>
<keyword evidence="4 6" id="KW-0732">Signal</keyword>
<dbReference type="PANTHER" id="PTHR43649">
    <property type="entry name" value="ARABINOSE-BINDING PROTEIN-RELATED"/>
    <property type="match status" value="1"/>
</dbReference>
<dbReference type="AlphaFoldDB" id="A0A4Q9DR22"/>
<dbReference type="CDD" id="cd13585">
    <property type="entry name" value="PBP2_TMBP_like"/>
    <property type="match status" value="1"/>
</dbReference>
<feature type="region of interest" description="Disordered" evidence="5">
    <location>
        <begin position="31"/>
        <end position="53"/>
    </location>
</feature>
<evidence type="ECO:0000256" key="2">
    <source>
        <dbReference type="ARBA" id="ARBA00008520"/>
    </source>
</evidence>
<dbReference type="EMBL" id="SIRE01000011">
    <property type="protein sequence ID" value="TBL77862.1"/>
    <property type="molecule type" value="Genomic_DNA"/>
</dbReference>
<protein>
    <submittedName>
        <fullName evidence="7">Sugar ABC transporter substrate-binding protein</fullName>
    </submittedName>
</protein>
<evidence type="ECO:0000256" key="4">
    <source>
        <dbReference type="ARBA" id="ARBA00022729"/>
    </source>
</evidence>
<evidence type="ECO:0000313" key="8">
    <source>
        <dbReference type="Proteomes" id="UP000293142"/>
    </source>
</evidence>
<organism evidence="7 8">
    <name type="scientific">Paenibacillus thalictri</name>
    <dbReference type="NCBI Taxonomy" id="2527873"/>
    <lineage>
        <taxon>Bacteria</taxon>
        <taxon>Bacillati</taxon>
        <taxon>Bacillota</taxon>
        <taxon>Bacilli</taxon>
        <taxon>Bacillales</taxon>
        <taxon>Paenibacillaceae</taxon>
        <taxon>Paenibacillus</taxon>
    </lineage>
</organism>
<dbReference type="InterPro" id="IPR050490">
    <property type="entry name" value="Bact_solute-bd_prot1"/>
</dbReference>
<evidence type="ECO:0000256" key="3">
    <source>
        <dbReference type="ARBA" id="ARBA00022448"/>
    </source>
</evidence>
<evidence type="ECO:0000256" key="5">
    <source>
        <dbReference type="SAM" id="MobiDB-lite"/>
    </source>
</evidence>
<comment type="caution">
    <text evidence="7">The sequence shown here is derived from an EMBL/GenBank/DDBJ whole genome shotgun (WGS) entry which is preliminary data.</text>
</comment>
<proteinExistence type="inferred from homology"/>
<evidence type="ECO:0000256" key="6">
    <source>
        <dbReference type="SAM" id="SignalP"/>
    </source>
</evidence>
<dbReference type="Pfam" id="PF01547">
    <property type="entry name" value="SBP_bac_1"/>
    <property type="match status" value="1"/>
</dbReference>
<feature type="chain" id="PRO_5020247371" evidence="6">
    <location>
        <begin position="32"/>
        <end position="466"/>
    </location>
</feature>
<keyword evidence="3" id="KW-0813">Transport</keyword>
<gene>
    <name evidence="7" type="ORF">EYB31_17150</name>
</gene>
<dbReference type="RefSeq" id="WP_131014592.1">
    <property type="nucleotide sequence ID" value="NZ_SIRE01000011.1"/>
</dbReference>
<accession>A0A4Q9DR22</accession>
<dbReference type="Gene3D" id="3.40.190.10">
    <property type="entry name" value="Periplasmic binding protein-like II"/>
    <property type="match status" value="1"/>
</dbReference>
<dbReference type="Proteomes" id="UP000293142">
    <property type="component" value="Unassembled WGS sequence"/>
</dbReference>
<sequence>MKTLKKGLFQAFAVSQVLALVLAGCSSGAPAASGTPSKDAKPEAPAAAKPADDAKKQVKLTWLVRSEPSVEPWYNAMVKGFEAKNPNIKIELQVIPQAEIDQRLTTMIAGKNVPDVWSPNWANSGYPTYKNMDALLDLTPYITKDRAFYKGIPDEVLKIYSKDGKYYGFPMSNTSTFLFYNKDLFDEAKLPYPSLDWNDKSWNWNAMVEAAKKLTKNVGDPSKQVFGLWNAQPANKTAWMFGGDFFQKEAYDTGNMGVPQASKNPKNIAAIQANVDLINKDKVSPNPAQLSAASQLGDPFMTGHVAMVIQGGWGFRTYKDAKFKWAAAAVPFSPDGSKQIPLYVDPWCISKTSKNPDESWEFIKFLTDPAGGAKEYVKAAMSYPANLDLAEDWYKATTSVAAMSMDEIKKVYEGSIPFGRPSDNHKIAKFSTILTTSNQTIDAIFNGKVPVEEGLKTIDQNLSSLK</sequence>
<name>A0A4Q9DR22_9BACL</name>
<dbReference type="OrthoDB" id="9782846at2"/>
<dbReference type="PROSITE" id="PS51257">
    <property type="entry name" value="PROKAR_LIPOPROTEIN"/>
    <property type="match status" value="1"/>
</dbReference>
<reference evidence="7 8" key="1">
    <citation type="submission" date="2019-02" db="EMBL/GenBank/DDBJ databases">
        <title>Paenibacillus sp. nov., isolated from surface-sterilized tissue of Thalictrum simplex L.</title>
        <authorList>
            <person name="Tuo L."/>
        </authorList>
    </citation>
    <scope>NUCLEOTIDE SEQUENCE [LARGE SCALE GENOMIC DNA]</scope>
    <source>
        <strain evidence="7 8">N2SHLJ1</strain>
    </source>
</reference>
<keyword evidence="8" id="KW-1185">Reference proteome</keyword>